<dbReference type="InterPro" id="IPR038087">
    <property type="entry name" value="RNAP_delta_N_dom_sf"/>
</dbReference>
<dbReference type="RefSeq" id="WP_150259954.1">
    <property type="nucleotide sequence ID" value="NZ_CP029189.1"/>
</dbReference>
<organism evidence="1 2">
    <name type="scientific">Streptomyces venezuelae</name>
    <dbReference type="NCBI Taxonomy" id="54571"/>
    <lineage>
        <taxon>Bacteria</taxon>
        <taxon>Bacillati</taxon>
        <taxon>Actinomycetota</taxon>
        <taxon>Actinomycetes</taxon>
        <taxon>Kitasatosporales</taxon>
        <taxon>Streptomycetaceae</taxon>
        <taxon>Streptomyces</taxon>
    </lineage>
</organism>
<evidence type="ECO:0000313" key="2">
    <source>
        <dbReference type="Proteomes" id="UP000324101"/>
    </source>
</evidence>
<dbReference type="SUPFAM" id="SSF88659">
    <property type="entry name" value="Sigma3 and sigma4 domains of RNA polymerase sigma factors"/>
    <property type="match status" value="1"/>
</dbReference>
<gene>
    <name evidence="1" type="ORF">DEJ51_25565</name>
</gene>
<dbReference type="Proteomes" id="UP000324101">
    <property type="component" value="Chromosome"/>
</dbReference>
<dbReference type="EMBL" id="CP029189">
    <property type="protein sequence ID" value="QES57136.1"/>
    <property type="molecule type" value="Genomic_DNA"/>
</dbReference>
<dbReference type="AlphaFoldDB" id="A0A5P2DPX2"/>
<protein>
    <recommendedName>
        <fullName evidence="3">RNA polymerase sigma-70 region 4 domain-containing protein</fullName>
    </recommendedName>
</protein>
<name>A0A5P2DPX2_STRVZ</name>
<dbReference type="InterPro" id="IPR013324">
    <property type="entry name" value="RNA_pol_sigma_r3/r4-like"/>
</dbReference>
<dbReference type="OrthoDB" id="3928741at2"/>
<evidence type="ECO:0008006" key="3">
    <source>
        <dbReference type="Google" id="ProtNLM"/>
    </source>
</evidence>
<accession>A0A5P2DPX2</accession>
<reference evidence="1 2" key="1">
    <citation type="submission" date="2018-05" db="EMBL/GenBank/DDBJ databases">
        <title>Streptomyces venezuelae.</title>
        <authorList>
            <person name="Kim W."/>
            <person name="Lee N."/>
            <person name="Cho B.-K."/>
        </authorList>
    </citation>
    <scope>NUCLEOTIDE SEQUENCE [LARGE SCALE GENOMIC DNA]</scope>
    <source>
        <strain evidence="1 2">ATCC 21018</strain>
    </source>
</reference>
<dbReference type="Gene3D" id="1.10.10.1250">
    <property type="entry name" value="RNA polymerase, subunit delta, N-terminal domain"/>
    <property type="match status" value="1"/>
</dbReference>
<proteinExistence type="predicted"/>
<dbReference type="InterPro" id="IPR036388">
    <property type="entry name" value="WH-like_DNA-bd_sf"/>
</dbReference>
<dbReference type="Gene3D" id="1.10.10.10">
    <property type="entry name" value="Winged helix-like DNA-binding domain superfamily/Winged helix DNA-binding domain"/>
    <property type="match status" value="1"/>
</dbReference>
<sequence>MTSTAPYASTSLADLLPAVRYADPQLLAARLEDVRLPLGWWHATPLMEIERVIGAEALSHQVAQALRSLWPHVELGDVVPVLRLLGSPGVEPGKTVAQVAREAGPGVVDGDRVLAAVFGAILDRLHQRGVPREESEGACVRDAVSVIARWLPADAPAEVRAALAVLQGLEEQPEDEPVPQPVAVPVAVPEAVEAPSGEQPEYAELPAPREAFDDHEPAVEAEDPDVVDAPVPAATAAPALMAEPFAALTRLVGGWDERALVIAGQRMFADEPVKLQDLGERFSVSRERVRQLERAVADSLTQWMVADEDGRAFAGHLAAVAERLGTVGQVAEVHALHPDHARTVEAVGVPLGDVVARLLPGGTLVGTWIVQGDAAALRAVMQEDLLAACGDTPLAWDEAVALGQRYGVRREVLADWAADLGRFQVRDGRLLYWGRSLNDRAAVVLALHGKPMSMEDIHEQLADGSAINSMRNQIWTDERFLRVDRNLYGLRAWGGEEYLGIREMIAREIANAGGEAEVNVIAEALSARFDVSAASVRTNLGGPGFARTRRGWVRVADQPGEQDAPYVPRNDVAGTRRCFVGADGRWWYRVELTADHLRGSGFPVPAGWAAHIGGAPHRDPVPLRHEAGETSLAWRAQPTFGSVKPLLEHIGATAGDQVFLNVTDGHLSALRLPTPADGPGPDGGAARLTGWTAAVTPAEAVEVIARRIGMEPGQEGHALLERLAERGDKDIAELLERALSGAVPAF</sequence>
<evidence type="ECO:0000313" key="1">
    <source>
        <dbReference type="EMBL" id="QES57136.1"/>
    </source>
</evidence>